<feature type="transmembrane region" description="Helical" evidence="2">
    <location>
        <begin position="47"/>
        <end position="70"/>
    </location>
</feature>
<accession>G4U1Z2</accession>
<reference evidence="3 4" key="1">
    <citation type="journal article" date="2011" name="PLoS Pathog.">
        <title>Endophytic Life Strategies Decoded by Genome and Transcriptome Analyses of the Mutualistic Root Symbiont Piriformospora indica.</title>
        <authorList>
            <person name="Zuccaro A."/>
            <person name="Lahrmann U."/>
            <person name="Guldener U."/>
            <person name="Langen G."/>
            <person name="Pfiffi S."/>
            <person name="Biedenkopf D."/>
            <person name="Wong P."/>
            <person name="Samans B."/>
            <person name="Grimm C."/>
            <person name="Basiewicz M."/>
            <person name="Murat C."/>
            <person name="Martin F."/>
            <person name="Kogel K.H."/>
        </authorList>
    </citation>
    <scope>NUCLEOTIDE SEQUENCE [LARGE SCALE GENOMIC DNA]</scope>
    <source>
        <strain evidence="3 4">DSM 11827</strain>
    </source>
</reference>
<feature type="transmembrane region" description="Helical" evidence="2">
    <location>
        <begin position="132"/>
        <end position="152"/>
    </location>
</feature>
<dbReference type="Proteomes" id="UP000007148">
    <property type="component" value="Unassembled WGS sequence"/>
</dbReference>
<keyword evidence="2" id="KW-0472">Membrane</keyword>
<dbReference type="InParanoid" id="G4U1Z2"/>
<evidence type="ECO:0000256" key="2">
    <source>
        <dbReference type="SAM" id="Phobius"/>
    </source>
</evidence>
<keyword evidence="4" id="KW-1185">Reference proteome</keyword>
<gene>
    <name evidence="3" type="ORF">PIIN_11562</name>
</gene>
<organism evidence="3 4">
    <name type="scientific">Serendipita indica (strain DSM 11827)</name>
    <name type="common">Root endophyte fungus</name>
    <name type="synonym">Piriformospora indica</name>
    <dbReference type="NCBI Taxonomy" id="1109443"/>
    <lineage>
        <taxon>Eukaryota</taxon>
        <taxon>Fungi</taxon>
        <taxon>Dikarya</taxon>
        <taxon>Basidiomycota</taxon>
        <taxon>Agaricomycotina</taxon>
        <taxon>Agaricomycetes</taxon>
        <taxon>Sebacinales</taxon>
        <taxon>Serendipitaceae</taxon>
        <taxon>Serendipita</taxon>
    </lineage>
</organism>
<keyword evidence="2" id="KW-1133">Transmembrane helix</keyword>
<dbReference type="AlphaFoldDB" id="G4U1Z2"/>
<name>G4U1Z2_SERID</name>
<feature type="region of interest" description="Disordered" evidence="1">
    <location>
        <begin position="190"/>
        <end position="220"/>
    </location>
</feature>
<dbReference type="EMBL" id="CAFZ01001753">
    <property type="protein sequence ID" value="CCA77585.1"/>
    <property type="molecule type" value="Genomic_DNA"/>
</dbReference>
<evidence type="ECO:0008006" key="5">
    <source>
        <dbReference type="Google" id="ProtNLM"/>
    </source>
</evidence>
<dbReference type="STRING" id="1109443.G4U1Z2"/>
<dbReference type="OrthoDB" id="2603at2759"/>
<dbReference type="eggNOG" id="ENOG502QWIR">
    <property type="taxonomic scope" value="Eukaryota"/>
</dbReference>
<proteinExistence type="predicted"/>
<protein>
    <recommendedName>
        <fullName evidence="5">Integral membrane protein</fullName>
    </recommendedName>
</protein>
<evidence type="ECO:0000256" key="1">
    <source>
        <dbReference type="SAM" id="MobiDB-lite"/>
    </source>
</evidence>
<feature type="region of interest" description="Disordered" evidence="1">
    <location>
        <begin position="1"/>
        <end position="33"/>
    </location>
</feature>
<evidence type="ECO:0000313" key="3">
    <source>
        <dbReference type="EMBL" id="CCA77585.1"/>
    </source>
</evidence>
<feature type="compositionally biased region" description="Basic and acidic residues" evidence="1">
    <location>
        <begin position="15"/>
        <end position="32"/>
    </location>
</feature>
<sequence>MNFREEDIAFGTTSSHEDERPLQESSPHLEPRKKTKRLRLIPSDPKLWFEIGFWANFVQIWAATIFWISGWTGIPQVFESIQRRPRLEDGVYWTPQVIGGSGFVIASLLFMLENQKRWWRPAPLSLGWHVGFWNLVGAVGFTLCGIFGYSRFIPADGSSNWATYQSACSTFWGGWAFLVGSIVQWWEAVQPPRPQKNKPTDVEAGSNGQREQGVEEKSRS</sequence>
<evidence type="ECO:0000313" key="4">
    <source>
        <dbReference type="Proteomes" id="UP000007148"/>
    </source>
</evidence>
<comment type="caution">
    <text evidence="3">The sequence shown here is derived from an EMBL/GenBank/DDBJ whole genome shotgun (WGS) entry which is preliminary data.</text>
</comment>
<feature type="transmembrane region" description="Helical" evidence="2">
    <location>
        <begin position="164"/>
        <end position="186"/>
    </location>
</feature>
<feature type="transmembrane region" description="Helical" evidence="2">
    <location>
        <begin position="90"/>
        <end position="112"/>
    </location>
</feature>
<keyword evidence="2" id="KW-0812">Transmembrane</keyword>
<dbReference type="HOGENOM" id="CLU_1256477_0_0_1"/>